<dbReference type="RefSeq" id="WP_345144329.1">
    <property type="nucleotide sequence ID" value="NZ_BAABAT010000090.1"/>
</dbReference>
<accession>A0ABP8DVR1</accession>
<proteinExistence type="predicted"/>
<gene>
    <name evidence="2" type="ORF">GCM10022255_113990</name>
</gene>
<evidence type="ECO:0000313" key="2">
    <source>
        <dbReference type="EMBL" id="GAA4264036.1"/>
    </source>
</evidence>
<organism evidence="2 3">
    <name type="scientific">Dactylosporangium darangshiense</name>
    <dbReference type="NCBI Taxonomy" id="579108"/>
    <lineage>
        <taxon>Bacteria</taxon>
        <taxon>Bacillati</taxon>
        <taxon>Actinomycetota</taxon>
        <taxon>Actinomycetes</taxon>
        <taxon>Micromonosporales</taxon>
        <taxon>Micromonosporaceae</taxon>
        <taxon>Dactylosporangium</taxon>
    </lineage>
</organism>
<keyword evidence="3" id="KW-1185">Reference proteome</keyword>
<sequence>MSVIRVLLALGRYAFTRLAAPGLRQRDPHTDDEDDDGRQD</sequence>
<comment type="caution">
    <text evidence="2">The sequence shown here is derived from an EMBL/GenBank/DDBJ whole genome shotgun (WGS) entry which is preliminary data.</text>
</comment>
<protein>
    <submittedName>
        <fullName evidence="2">Uncharacterized protein</fullName>
    </submittedName>
</protein>
<name>A0ABP8DVR1_9ACTN</name>
<feature type="compositionally biased region" description="Acidic residues" evidence="1">
    <location>
        <begin position="30"/>
        <end position="40"/>
    </location>
</feature>
<feature type="region of interest" description="Disordered" evidence="1">
    <location>
        <begin position="21"/>
        <end position="40"/>
    </location>
</feature>
<dbReference type="EMBL" id="BAABAT010000090">
    <property type="protein sequence ID" value="GAA4264036.1"/>
    <property type="molecule type" value="Genomic_DNA"/>
</dbReference>
<evidence type="ECO:0000256" key="1">
    <source>
        <dbReference type="SAM" id="MobiDB-lite"/>
    </source>
</evidence>
<evidence type="ECO:0000313" key="3">
    <source>
        <dbReference type="Proteomes" id="UP001500620"/>
    </source>
</evidence>
<dbReference type="Proteomes" id="UP001500620">
    <property type="component" value="Unassembled WGS sequence"/>
</dbReference>
<reference evidence="3" key="1">
    <citation type="journal article" date="2019" name="Int. J. Syst. Evol. Microbiol.">
        <title>The Global Catalogue of Microorganisms (GCM) 10K type strain sequencing project: providing services to taxonomists for standard genome sequencing and annotation.</title>
        <authorList>
            <consortium name="The Broad Institute Genomics Platform"/>
            <consortium name="The Broad Institute Genome Sequencing Center for Infectious Disease"/>
            <person name="Wu L."/>
            <person name="Ma J."/>
        </authorList>
    </citation>
    <scope>NUCLEOTIDE SEQUENCE [LARGE SCALE GENOMIC DNA]</scope>
    <source>
        <strain evidence="3">JCM 17441</strain>
    </source>
</reference>